<name>A0A9Q0AUI6_9PEZI</name>
<dbReference type="InterPro" id="IPR010323">
    <property type="entry name" value="DUF924"/>
</dbReference>
<reference evidence="2" key="1">
    <citation type="submission" date="2019-01" db="EMBL/GenBank/DDBJ databases">
        <title>Colletotrichum abscissum LGMF1257.</title>
        <authorList>
            <person name="Baroncelli R."/>
        </authorList>
    </citation>
    <scope>NUCLEOTIDE SEQUENCE</scope>
    <source>
        <strain evidence="2">Ca142</strain>
    </source>
</reference>
<dbReference type="Proteomes" id="UP001056436">
    <property type="component" value="Unassembled WGS sequence"/>
</dbReference>
<evidence type="ECO:0000313" key="3">
    <source>
        <dbReference type="Proteomes" id="UP001056436"/>
    </source>
</evidence>
<dbReference type="AlphaFoldDB" id="A0A9Q0AUI6"/>
<feature type="compositionally biased region" description="Basic and acidic residues" evidence="1">
    <location>
        <begin position="92"/>
        <end position="104"/>
    </location>
</feature>
<sequence length="104" mass="12534">MHPSLRLAPARRMWFYMPLMHSEHIEDHEAYIKVVSEMQEEFREQGDKQSEDCIGDSLEFEKKHKHLIERFERYPHRNAQLGRSMTKEEEEYLRSGGEHFRTGA</sequence>
<proteinExistence type="predicted"/>
<dbReference type="EMBL" id="SDAQ01000148">
    <property type="protein sequence ID" value="KAI3534133.1"/>
    <property type="molecule type" value="Genomic_DNA"/>
</dbReference>
<dbReference type="Pfam" id="PF06041">
    <property type="entry name" value="DUF924"/>
    <property type="match status" value="1"/>
</dbReference>
<evidence type="ECO:0000256" key="1">
    <source>
        <dbReference type="SAM" id="MobiDB-lite"/>
    </source>
</evidence>
<dbReference type="InterPro" id="IPR011990">
    <property type="entry name" value="TPR-like_helical_dom_sf"/>
</dbReference>
<accession>A0A9Q0AUI6</accession>
<protein>
    <submittedName>
        <fullName evidence="2">Uncharacterized protein</fullName>
    </submittedName>
</protein>
<dbReference type="SUPFAM" id="SSF48452">
    <property type="entry name" value="TPR-like"/>
    <property type="match status" value="1"/>
</dbReference>
<evidence type="ECO:0000313" key="2">
    <source>
        <dbReference type="EMBL" id="KAI3534133.1"/>
    </source>
</evidence>
<dbReference type="Gene3D" id="1.25.40.10">
    <property type="entry name" value="Tetratricopeptide repeat domain"/>
    <property type="match status" value="1"/>
</dbReference>
<dbReference type="OrthoDB" id="414698at2759"/>
<gene>
    <name evidence="2" type="ORF">CABS02_13331</name>
</gene>
<keyword evidence="3" id="KW-1185">Reference proteome</keyword>
<feature type="region of interest" description="Disordered" evidence="1">
    <location>
        <begin position="79"/>
        <end position="104"/>
    </location>
</feature>
<organism evidence="2 3">
    <name type="scientific">Colletotrichum abscissum</name>
    <dbReference type="NCBI Taxonomy" id="1671311"/>
    <lineage>
        <taxon>Eukaryota</taxon>
        <taxon>Fungi</taxon>
        <taxon>Dikarya</taxon>
        <taxon>Ascomycota</taxon>
        <taxon>Pezizomycotina</taxon>
        <taxon>Sordariomycetes</taxon>
        <taxon>Hypocreomycetidae</taxon>
        <taxon>Glomerellales</taxon>
        <taxon>Glomerellaceae</taxon>
        <taxon>Colletotrichum</taxon>
        <taxon>Colletotrichum acutatum species complex</taxon>
    </lineage>
</organism>
<comment type="caution">
    <text evidence="2">The sequence shown here is derived from an EMBL/GenBank/DDBJ whole genome shotgun (WGS) entry which is preliminary data.</text>
</comment>